<dbReference type="InterPro" id="IPR026960">
    <property type="entry name" value="RVT-Znf"/>
</dbReference>
<feature type="compositionally biased region" description="Basic and acidic residues" evidence="3">
    <location>
        <begin position="369"/>
        <end position="380"/>
    </location>
</feature>
<dbReference type="EMBL" id="VEPZ02000227">
    <property type="protein sequence ID" value="KAE8729543.1"/>
    <property type="molecule type" value="Genomic_DNA"/>
</dbReference>
<organism evidence="6 7">
    <name type="scientific">Hibiscus syriacus</name>
    <name type="common">Rose of Sharon</name>
    <dbReference type="NCBI Taxonomy" id="106335"/>
    <lineage>
        <taxon>Eukaryota</taxon>
        <taxon>Viridiplantae</taxon>
        <taxon>Streptophyta</taxon>
        <taxon>Embryophyta</taxon>
        <taxon>Tracheophyta</taxon>
        <taxon>Spermatophyta</taxon>
        <taxon>Magnoliopsida</taxon>
        <taxon>eudicotyledons</taxon>
        <taxon>Gunneridae</taxon>
        <taxon>Pentapetalae</taxon>
        <taxon>rosids</taxon>
        <taxon>malvids</taxon>
        <taxon>Malvales</taxon>
        <taxon>Malvaceae</taxon>
        <taxon>Malvoideae</taxon>
        <taxon>Hibiscus</taxon>
    </lineage>
</organism>
<dbReference type="GO" id="GO:0032040">
    <property type="term" value="C:small-subunit processome"/>
    <property type="evidence" value="ECO:0007669"/>
    <property type="project" value="InterPro"/>
</dbReference>
<dbReference type="GO" id="GO:0003677">
    <property type="term" value="F:DNA binding"/>
    <property type="evidence" value="ECO:0007669"/>
    <property type="project" value="InterPro"/>
</dbReference>
<dbReference type="InterPro" id="IPR000477">
    <property type="entry name" value="RT_dom"/>
</dbReference>
<evidence type="ECO:0000259" key="4">
    <source>
        <dbReference type="PROSITE" id="PS50102"/>
    </source>
</evidence>
<dbReference type="PROSITE" id="PS50878">
    <property type="entry name" value="RT_POL"/>
    <property type="match status" value="1"/>
</dbReference>
<dbReference type="InterPro" id="IPR001356">
    <property type="entry name" value="HD"/>
</dbReference>
<accession>A0A6A3CK73</accession>
<protein>
    <submittedName>
        <fullName evidence="6">Binding partner of ACD11 1</fullName>
    </submittedName>
</protein>
<dbReference type="InterPro" id="IPR013934">
    <property type="entry name" value="Utp13_C"/>
</dbReference>
<sequence length="1413" mass="158290">MFATGGSDAVINQWYDATAAVKKRKLFIKRPLEMLKGFLRGQELENAVLDAEYTKAIQIALELRRPHKLFELFSELCRMREAGDHIDKALHALGKEEFLLLFEYKREWNTKPKLCHVAQSVLFRAFNILPPTDIIEIRSVKVSNVSLGASENDIREFFIFSGEIEYVEMHRDERSQVAYITYKDPQGAETAVLLSGATIVDKFVTIELATDYKPPANAFTTPATGDSGQADVAYTKAEDVVSTMLAKGFIIGKDALNKAKAFDEKHQVTSTASAKITSLDQKIGFSEKISAGSTVVNEKMREVDQKYQVSEKSKTALAAAEQSVSTAKSSLMKNRYALAGAAWFTAAYKRVAKAAEDVGKKTREKVLAEEQAHNPEDPAHMDVFSTPRAGPDASEEPSDPSPEPDKIHHLENSFQKNRVLGVIDSSSELKLLRDELWRLYRIEEQIWFQNSREKWVKDGDRNSKFFHTCASIRRRRNALNAICVDGVIIRDPVRLKSAVKEHFFKAFNSRTTLEVEDIKLNFSRISMEQSLMLEKEFTEGEIWETLNSCDSNKAPGPDGLSMGFFKKIWSSLKGDIMNFFNNFYLGKDWEHVINHLFITLIPKGSNIGGLDDFRPISLVGGMYKILSKCLSRRLRCCMDDVVSDSQFAFTQGRQILDCSFIANEGIDLWRKKGLKGYVLKVDFKKAYDTVDWDILFKVMVRMGFGLKWCGWIRKCVSTASISVLVNGVPTDEFPMARGLRQGCSLSPLLFNFIGKLLNLLIRKAVSSGLFSGLQLNLTKCRLFGINISEEEVLQWANIIGCVVGHFPSEYLGLPLGAKRNSIALWDPIVQKFNKKLASWKARTLSVAGRLVLLKAVLCSLPTYFMSLFKIPSSVVVKLNSIMASFLWGGGAEEKLPAFSSWIWKSIVNNHFKDDQFGVKFRSLLDVRVGSGDRISFWSDNWATVSPLKEVFPRLFVLSVNKNGKLKEFGEFKSSVWCWHVQLRRSLSDWELVQFCDLMTLIHNISLSKDLSDGGLVPPRVEVFLWQVVHHRLPVKQELQRRGVSAVIDVSCPLCKKEANAQCFLLAWEHLVSNSRIWSYIPGVVLWTIWKYRNDIVFDGGRLDQIDLFFMARCRLATWCSIIEIVSWSPPPKGFIKLNVDAAVNGDWRKSGVGGILRDEDGSVIGSFQEPSGPGPPALIELLAWVKNFDLCPGVYSNLVKDIVTKLRELNGIIRWVARGIHFPGRDNESLAPIFTPARSVSVPEVDASLAQQLQHDIHVQSFSAEQTKEAFDVARNCIELLSTVLSSSPQQDALQSCLRLLTNACELSSMINIGESSDVSNSTRLLLQRLKGMLWTCFACSATGKLEVILCDKVRVVAFIATTVVAVGPVRRWGLGESPGLPVVTHRVAMAWTAGILSSGVFGWDVAAAEAAR</sequence>
<keyword evidence="2" id="KW-0694">RNA-binding</keyword>
<dbReference type="SUPFAM" id="SSF54928">
    <property type="entry name" value="RNA-binding domain, RBD"/>
    <property type="match status" value="1"/>
</dbReference>
<feature type="domain" description="Reverse transcriptase" evidence="5">
    <location>
        <begin position="582"/>
        <end position="844"/>
    </location>
</feature>
<dbReference type="InterPro" id="IPR012677">
    <property type="entry name" value="Nucleotide-bd_a/b_plait_sf"/>
</dbReference>
<gene>
    <name evidence="6" type="ORF">F3Y22_tig00003551pilonHSYRG00008</name>
</gene>
<evidence type="ECO:0000256" key="1">
    <source>
        <dbReference type="ARBA" id="ARBA00004123"/>
    </source>
</evidence>
<reference evidence="6" key="1">
    <citation type="submission" date="2019-09" db="EMBL/GenBank/DDBJ databases">
        <title>Draft genome information of white flower Hibiscus syriacus.</title>
        <authorList>
            <person name="Kim Y.-M."/>
        </authorList>
    </citation>
    <scope>NUCLEOTIDE SEQUENCE [LARGE SCALE GENOMIC DNA]</scope>
    <source>
        <strain evidence="6">YM2019G1</strain>
    </source>
</reference>
<dbReference type="PANTHER" id="PTHR32343:SF37">
    <property type="entry name" value="BINDING PARTNER OF ACD11 1"/>
    <property type="match status" value="1"/>
</dbReference>
<dbReference type="Gene3D" id="3.30.70.330">
    <property type="match status" value="1"/>
</dbReference>
<dbReference type="InterPro" id="IPR043502">
    <property type="entry name" value="DNA/RNA_pol_sf"/>
</dbReference>
<dbReference type="Pfam" id="PF00078">
    <property type="entry name" value="RVT_1"/>
    <property type="match status" value="1"/>
</dbReference>
<evidence type="ECO:0000259" key="5">
    <source>
        <dbReference type="PROSITE" id="PS50878"/>
    </source>
</evidence>
<dbReference type="SUPFAM" id="SSF89009">
    <property type="entry name" value="GAT-like domain"/>
    <property type="match status" value="1"/>
</dbReference>
<dbReference type="InterPro" id="IPR035979">
    <property type="entry name" value="RBD_domain_sf"/>
</dbReference>
<comment type="subcellular location">
    <subcellularLocation>
        <location evidence="1">Nucleus</location>
    </subcellularLocation>
</comment>
<name>A0A6A3CK73_HIBSY</name>
<comment type="caution">
    <text evidence="6">The sequence shown here is derived from an EMBL/GenBank/DDBJ whole genome shotgun (WGS) entry which is preliminary data.</text>
</comment>
<dbReference type="PANTHER" id="PTHR32343">
    <property type="entry name" value="SERINE/ARGININE-RICH SPLICING FACTOR"/>
    <property type="match status" value="1"/>
</dbReference>
<evidence type="ECO:0000313" key="6">
    <source>
        <dbReference type="EMBL" id="KAE8729543.1"/>
    </source>
</evidence>
<feature type="domain" description="RRM" evidence="4">
    <location>
        <begin position="138"/>
        <end position="211"/>
    </location>
</feature>
<evidence type="ECO:0000256" key="3">
    <source>
        <dbReference type="SAM" id="MobiDB-lite"/>
    </source>
</evidence>
<dbReference type="PROSITE" id="PS50102">
    <property type="entry name" value="RRM"/>
    <property type="match status" value="1"/>
</dbReference>
<dbReference type="Pfam" id="PF08625">
    <property type="entry name" value="Utp13"/>
    <property type="match status" value="1"/>
</dbReference>
<dbReference type="CDD" id="cd00086">
    <property type="entry name" value="homeodomain"/>
    <property type="match status" value="1"/>
</dbReference>
<keyword evidence="7" id="KW-1185">Reference proteome</keyword>
<proteinExistence type="predicted"/>
<dbReference type="Proteomes" id="UP000436088">
    <property type="component" value="Unassembled WGS sequence"/>
</dbReference>
<dbReference type="GO" id="GO:0003723">
    <property type="term" value="F:RNA binding"/>
    <property type="evidence" value="ECO:0007669"/>
    <property type="project" value="UniProtKB-UniRule"/>
</dbReference>
<evidence type="ECO:0000256" key="2">
    <source>
        <dbReference type="PROSITE-ProRule" id="PRU00176"/>
    </source>
</evidence>
<dbReference type="SUPFAM" id="SSF56672">
    <property type="entry name" value="DNA/RNA polymerases"/>
    <property type="match status" value="1"/>
</dbReference>
<feature type="region of interest" description="Disordered" evidence="3">
    <location>
        <begin position="369"/>
        <end position="408"/>
    </location>
</feature>
<dbReference type="GO" id="GO:0006364">
    <property type="term" value="P:rRNA processing"/>
    <property type="evidence" value="ECO:0007669"/>
    <property type="project" value="InterPro"/>
</dbReference>
<dbReference type="SMART" id="SM00360">
    <property type="entry name" value="RRM"/>
    <property type="match status" value="1"/>
</dbReference>
<dbReference type="InterPro" id="IPR000504">
    <property type="entry name" value="RRM_dom"/>
</dbReference>
<dbReference type="CDD" id="cd01650">
    <property type="entry name" value="RT_nLTR_like"/>
    <property type="match status" value="1"/>
</dbReference>
<evidence type="ECO:0000313" key="7">
    <source>
        <dbReference type="Proteomes" id="UP000436088"/>
    </source>
</evidence>
<dbReference type="Pfam" id="PF13966">
    <property type="entry name" value="zf-RVT"/>
    <property type="match status" value="1"/>
</dbReference>